<dbReference type="AlphaFoldDB" id="A0A437STY7"/>
<comment type="caution">
    <text evidence="1">The sequence shown here is derived from an EMBL/GenBank/DDBJ whole genome shotgun (WGS) entry which is preliminary data.</text>
</comment>
<dbReference type="RefSeq" id="WP_103661413.1">
    <property type="nucleotide sequence ID" value="NZ_ML136888.1"/>
</dbReference>
<accession>A0A437STY7</accession>
<name>A0A437STY7_9LACO</name>
<evidence type="ECO:0000313" key="2">
    <source>
        <dbReference type="Proteomes" id="UP000288291"/>
    </source>
</evidence>
<evidence type="ECO:0000313" key="1">
    <source>
        <dbReference type="EMBL" id="RVU70409.1"/>
    </source>
</evidence>
<dbReference type="Proteomes" id="UP000288291">
    <property type="component" value="Unassembled WGS sequence"/>
</dbReference>
<organism evidence="1 2">
    <name type="scientific">Lactobacillus xujianguonis</name>
    <dbReference type="NCBI Taxonomy" id="2495899"/>
    <lineage>
        <taxon>Bacteria</taxon>
        <taxon>Bacillati</taxon>
        <taxon>Bacillota</taxon>
        <taxon>Bacilli</taxon>
        <taxon>Lactobacillales</taxon>
        <taxon>Lactobacillaceae</taxon>
        <taxon>Lactobacillus</taxon>
    </lineage>
</organism>
<protein>
    <submittedName>
        <fullName evidence="1">Uncharacterized protein</fullName>
    </submittedName>
</protein>
<proteinExistence type="predicted"/>
<gene>
    <name evidence="1" type="ORF">EJK17_07805</name>
</gene>
<dbReference type="EMBL" id="RXIA01000020">
    <property type="protein sequence ID" value="RVU70409.1"/>
    <property type="molecule type" value="Genomic_DNA"/>
</dbReference>
<keyword evidence="2" id="KW-1185">Reference proteome</keyword>
<sequence>MIFQIIRTAGFLGLGFTLGKLKSSQRYEKTISKIVNANYLDDEQKVALLQDLDGKLKANKVLKPHEKKAITFNKKVAKQRLKKSLGNAKKLLKL</sequence>
<reference evidence="1 2" key="1">
    <citation type="submission" date="2018-12" db="EMBL/GenBank/DDBJ databases">
        <authorList>
            <person name="Meng J."/>
        </authorList>
    </citation>
    <scope>NUCLEOTIDE SEQUENCE [LARGE SCALE GENOMIC DNA]</scope>
    <source>
        <strain evidence="1 2">HT111-2</strain>
    </source>
</reference>